<gene>
    <name evidence="1" type="ORF">DZC73_28590</name>
</gene>
<dbReference type="AlphaFoldDB" id="A0A3N7HKC5"/>
<accession>A0A3N7HKC5</accession>
<comment type="caution">
    <text evidence="1">The sequence shown here is derived from an EMBL/GenBank/DDBJ whole genome shotgun (WGS) entry which is preliminary data.</text>
</comment>
<dbReference type="Proteomes" id="UP000267464">
    <property type="component" value="Unassembled WGS sequence"/>
</dbReference>
<dbReference type="OrthoDB" id="9152783at2"/>
<proteinExistence type="predicted"/>
<evidence type="ECO:0000313" key="1">
    <source>
        <dbReference type="EMBL" id="RQP21436.1"/>
    </source>
</evidence>
<reference evidence="1 2" key="1">
    <citation type="submission" date="2018-08" db="EMBL/GenBank/DDBJ databases">
        <authorList>
            <person name="Khan S.A."/>
            <person name="Jeon C.O."/>
            <person name="Chun B.H."/>
            <person name="Jeong S.E."/>
        </authorList>
    </citation>
    <scope>NUCLEOTIDE SEQUENCE [LARGE SCALE GENOMIC DNA]</scope>
    <source>
        <strain evidence="1 2">S-16</strain>
    </source>
</reference>
<organism evidence="1 2">
    <name type="scientific">Piscinibacter terrae</name>
    <dbReference type="NCBI Taxonomy" id="2496871"/>
    <lineage>
        <taxon>Bacteria</taxon>
        <taxon>Pseudomonadati</taxon>
        <taxon>Pseudomonadota</taxon>
        <taxon>Betaproteobacteria</taxon>
        <taxon>Burkholderiales</taxon>
        <taxon>Sphaerotilaceae</taxon>
        <taxon>Piscinibacter</taxon>
    </lineage>
</organism>
<dbReference type="EMBL" id="QUSW01000011">
    <property type="protein sequence ID" value="RQP21436.1"/>
    <property type="molecule type" value="Genomic_DNA"/>
</dbReference>
<sequence length="220" mass="25190">MNDHPPAQFSEVDWTAYSAVDIAYEVAQYRFEREYKLLRVRFAGDYGCGAGGNGDATYMDAMYRAAVEIIDPDGLILDFSDLNYKWGDLLGKVLNVPDCLAQRGRPPFAIVVAKGCEKAVLSLLTEDLGWSENELAWVFRDLLSAQRYVEQIMREHGLATSRELEVRKRDQALAFWELLGPEVGPEECRNAECHRLRVRDSVLCRVHHYEQIQREPCPFK</sequence>
<protein>
    <submittedName>
        <fullName evidence="1">Uncharacterized protein</fullName>
    </submittedName>
</protein>
<keyword evidence="2" id="KW-1185">Reference proteome</keyword>
<dbReference type="RefSeq" id="WP_124543812.1">
    <property type="nucleotide sequence ID" value="NZ_QUSW01000011.1"/>
</dbReference>
<name>A0A3N7HKC5_9BURK</name>
<reference evidence="1 2" key="2">
    <citation type="submission" date="2018-12" db="EMBL/GenBank/DDBJ databases">
        <title>Rhizobacter gummiphilus sp. nov., a rubber-degrading bacterium isolated from the soil of a botanical garden in Japan.</title>
        <authorList>
            <person name="Shunsuke S.S."/>
        </authorList>
    </citation>
    <scope>NUCLEOTIDE SEQUENCE [LARGE SCALE GENOMIC DNA]</scope>
    <source>
        <strain evidence="1 2">S-16</strain>
    </source>
</reference>
<evidence type="ECO:0000313" key="2">
    <source>
        <dbReference type="Proteomes" id="UP000267464"/>
    </source>
</evidence>